<evidence type="ECO:0000313" key="9">
    <source>
        <dbReference type="Proteomes" id="UP001207605"/>
    </source>
</evidence>
<dbReference type="Gene3D" id="1.10.940.10">
    <property type="entry name" value="NusB-like"/>
    <property type="match status" value="1"/>
</dbReference>
<dbReference type="NCBIfam" id="TIGR01951">
    <property type="entry name" value="nusB"/>
    <property type="match status" value="1"/>
</dbReference>
<evidence type="ECO:0000256" key="4">
    <source>
        <dbReference type="ARBA" id="ARBA00023015"/>
    </source>
</evidence>
<keyword evidence="2 6" id="KW-0889">Transcription antitermination</keyword>
<evidence type="ECO:0000256" key="3">
    <source>
        <dbReference type="ARBA" id="ARBA00022884"/>
    </source>
</evidence>
<dbReference type="EMBL" id="JAOQJV010000001">
    <property type="protein sequence ID" value="MCU6698760.1"/>
    <property type="molecule type" value="Genomic_DNA"/>
</dbReference>
<comment type="caution">
    <text evidence="8">The sequence shown here is derived from an EMBL/GenBank/DDBJ whole genome shotgun (WGS) entry which is preliminary data.</text>
</comment>
<keyword evidence="5 6" id="KW-0804">Transcription</keyword>
<dbReference type="RefSeq" id="WP_118384298.1">
    <property type="nucleotide sequence ID" value="NZ_JAOQJV010000001.1"/>
</dbReference>
<evidence type="ECO:0000256" key="5">
    <source>
        <dbReference type="ARBA" id="ARBA00023163"/>
    </source>
</evidence>
<evidence type="ECO:0000256" key="6">
    <source>
        <dbReference type="HAMAP-Rule" id="MF_00073"/>
    </source>
</evidence>
<name>A0ABT2S2D6_9FIRM</name>
<protein>
    <recommendedName>
        <fullName evidence="6">Transcription antitermination protein NusB</fullName>
    </recommendedName>
    <alternativeName>
        <fullName evidence="6">Antitermination factor NusB</fullName>
    </alternativeName>
</protein>
<comment type="similarity">
    <text evidence="1 6">Belongs to the NusB family.</text>
</comment>
<dbReference type="PANTHER" id="PTHR11078:SF3">
    <property type="entry name" value="ANTITERMINATION NUSB DOMAIN-CONTAINING PROTEIN"/>
    <property type="match status" value="1"/>
</dbReference>
<keyword evidence="9" id="KW-1185">Reference proteome</keyword>
<sequence>MRRTEQREHILRVIFGTEFYPPEELDEQIDLYFEQTGIDDEKDRAYIGEKAKKIAAKVPELDKLINEHTTGWKTVRMNKADLSILRLAVYEMKMDEDVPVSVAINEAVELAKRYGGEDSPSFVNGVLARIIK</sequence>
<dbReference type="InterPro" id="IPR011605">
    <property type="entry name" value="NusB_fam"/>
</dbReference>
<comment type="function">
    <text evidence="6">Involved in transcription antitermination. Required for transcription of ribosomal RNA (rRNA) genes. Binds specifically to the boxA antiterminator sequence of the ribosomal RNA (rrn) operons.</text>
</comment>
<feature type="domain" description="NusB/RsmB/TIM44" evidence="7">
    <location>
        <begin position="5"/>
        <end position="132"/>
    </location>
</feature>
<dbReference type="HAMAP" id="MF_00073">
    <property type="entry name" value="NusB"/>
    <property type="match status" value="1"/>
</dbReference>
<gene>
    <name evidence="6 8" type="primary">nusB</name>
    <name evidence="8" type="ORF">OCV65_00685</name>
</gene>
<evidence type="ECO:0000256" key="1">
    <source>
        <dbReference type="ARBA" id="ARBA00005952"/>
    </source>
</evidence>
<dbReference type="PANTHER" id="PTHR11078">
    <property type="entry name" value="N UTILIZATION SUBSTANCE PROTEIN B-RELATED"/>
    <property type="match status" value="1"/>
</dbReference>
<evidence type="ECO:0000256" key="2">
    <source>
        <dbReference type="ARBA" id="ARBA00022814"/>
    </source>
</evidence>
<proteinExistence type="inferred from homology"/>
<dbReference type="SUPFAM" id="SSF48013">
    <property type="entry name" value="NusB-like"/>
    <property type="match status" value="1"/>
</dbReference>
<evidence type="ECO:0000259" key="7">
    <source>
        <dbReference type="Pfam" id="PF01029"/>
    </source>
</evidence>
<accession>A0ABT2S2D6</accession>
<reference evidence="8 9" key="1">
    <citation type="journal article" date="2021" name="ISME Commun">
        <title>Automated analysis of genomic sequences facilitates high-throughput and comprehensive description of bacteria.</title>
        <authorList>
            <person name="Hitch T.C.A."/>
        </authorList>
    </citation>
    <scope>NUCLEOTIDE SEQUENCE [LARGE SCALE GENOMIC DNA]</scope>
    <source>
        <strain evidence="8 9">Sanger_02</strain>
    </source>
</reference>
<dbReference type="InterPro" id="IPR035926">
    <property type="entry name" value="NusB-like_sf"/>
</dbReference>
<keyword evidence="4 6" id="KW-0805">Transcription regulation</keyword>
<keyword evidence="3 6" id="KW-0694">RNA-binding</keyword>
<dbReference type="InterPro" id="IPR006027">
    <property type="entry name" value="NusB_RsmB_TIM44"/>
</dbReference>
<dbReference type="Pfam" id="PF01029">
    <property type="entry name" value="NusB"/>
    <property type="match status" value="1"/>
</dbReference>
<evidence type="ECO:0000313" key="8">
    <source>
        <dbReference type="EMBL" id="MCU6698760.1"/>
    </source>
</evidence>
<dbReference type="Proteomes" id="UP001207605">
    <property type="component" value="Unassembled WGS sequence"/>
</dbReference>
<organism evidence="8 9">
    <name type="scientific">Dorea ammoniilytica</name>
    <dbReference type="NCBI Taxonomy" id="2981788"/>
    <lineage>
        <taxon>Bacteria</taxon>
        <taxon>Bacillati</taxon>
        <taxon>Bacillota</taxon>
        <taxon>Clostridia</taxon>
        <taxon>Lachnospirales</taxon>
        <taxon>Lachnospiraceae</taxon>
        <taxon>Dorea</taxon>
    </lineage>
</organism>